<dbReference type="Proteomes" id="UP000007100">
    <property type="component" value="Chromosome"/>
</dbReference>
<gene>
    <name evidence="1" type="ordered locus">ACMV_27880</name>
</gene>
<dbReference type="HOGENOM" id="CLU_3075720_0_0_5"/>
<dbReference type="AlphaFoldDB" id="F0J3Z4"/>
<name>F0J3Z4_ACIMA</name>
<evidence type="ECO:0000313" key="2">
    <source>
        <dbReference type="Proteomes" id="UP000007100"/>
    </source>
</evidence>
<dbReference type="EMBL" id="AP012035">
    <property type="protein sequence ID" value="BAJ82135.1"/>
    <property type="molecule type" value="Genomic_DNA"/>
</dbReference>
<reference evidence="1 2" key="1">
    <citation type="submission" date="2010-12" db="EMBL/GenBank/DDBJ databases">
        <title>Whole genome sequence of Acidiphilium multivorum AIU301.</title>
        <authorList>
            <person name="Narita-Yamada S."/>
            <person name="Nakamura S."/>
            <person name="Ito N."/>
            <person name="Takarada H."/>
            <person name="Katano Y."/>
            <person name="Nakazawa H."/>
            <person name="Hosoyama A."/>
            <person name="Yamada R."/>
            <person name="Fujita N."/>
        </authorList>
    </citation>
    <scope>NUCLEOTIDE SEQUENCE [LARGE SCALE GENOMIC DNA]</scope>
    <source>
        <strain evidence="2">DSM 11245 / JCM 8867 / AIU301</strain>
    </source>
</reference>
<proteinExistence type="predicted"/>
<organism evidence="1 2">
    <name type="scientific">Acidiphilium multivorum (strain DSM 11245 / JCM 8867 / NBRC 100883 / AIU 301)</name>
    <dbReference type="NCBI Taxonomy" id="926570"/>
    <lineage>
        <taxon>Bacteria</taxon>
        <taxon>Pseudomonadati</taxon>
        <taxon>Pseudomonadota</taxon>
        <taxon>Alphaproteobacteria</taxon>
        <taxon>Acetobacterales</taxon>
        <taxon>Acidocellaceae</taxon>
        <taxon>Acidiphilium</taxon>
    </lineage>
</organism>
<accession>F0J3Z4</accession>
<dbReference type="KEGG" id="amv:ACMV_27880"/>
<dbReference type="PROSITE" id="PS51257">
    <property type="entry name" value="PROKAR_LIPOPROTEIN"/>
    <property type="match status" value="1"/>
</dbReference>
<dbReference type="RefSeq" id="WP_013640841.1">
    <property type="nucleotide sequence ID" value="NC_015186.1"/>
</dbReference>
<protein>
    <submittedName>
        <fullName evidence="1">Uncharacterized protein</fullName>
    </submittedName>
</protein>
<sequence length="52" mass="5549">MKQSALRAVVLALALTGLATALAGCVYYPYGGPGYYGGGYYHGGWHHDDDDR</sequence>
<evidence type="ECO:0000313" key="1">
    <source>
        <dbReference type="EMBL" id="BAJ82135.1"/>
    </source>
</evidence>
<keyword evidence="2" id="KW-1185">Reference proteome</keyword>